<reference evidence="4" key="2">
    <citation type="submission" date="2025-08" db="UniProtKB">
        <authorList>
            <consortium name="Ensembl"/>
        </authorList>
    </citation>
    <scope>IDENTIFICATION</scope>
</reference>
<organism evidence="4 5">
    <name type="scientific">Denticeps clupeoides</name>
    <name type="common">denticle herring</name>
    <dbReference type="NCBI Taxonomy" id="299321"/>
    <lineage>
        <taxon>Eukaryota</taxon>
        <taxon>Metazoa</taxon>
        <taxon>Chordata</taxon>
        <taxon>Craniata</taxon>
        <taxon>Vertebrata</taxon>
        <taxon>Euteleostomi</taxon>
        <taxon>Actinopterygii</taxon>
        <taxon>Neopterygii</taxon>
        <taxon>Teleostei</taxon>
        <taxon>Clupei</taxon>
        <taxon>Clupeiformes</taxon>
        <taxon>Denticipitoidei</taxon>
        <taxon>Denticipitidae</taxon>
        <taxon>Denticeps</taxon>
    </lineage>
</organism>
<dbReference type="AlphaFoldDB" id="A0AAY4ACH0"/>
<proteinExistence type="predicted"/>
<dbReference type="PANTHER" id="PTHR36526">
    <property type="entry name" value="TRANSMEMBRANE PROTEIN 154"/>
    <property type="match status" value="1"/>
</dbReference>
<reference evidence="4 5" key="1">
    <citation type="submission" date="2020-06" db="EMBL/GenBank/DDBJ databases">
        <authorList>
            <consortium name="Wellcome Sanger Institute Data Sharing"/>
        </authorList>
    </citation>
    <scope>NUCLEOTIDE SEQUENCE [LARGE SCALE GENOMIC DNA]</scope>
</reference>
<reference evidence="4" key="3">
    <citation type="submission" date="2025-09" db="UniProtKB">
        <authorList>
            <consortium name="Ensembl"/>
        </authorList>
    </citation>
    <scope>IDENTIFICATION</scope>
</reference>
<feature type="region of interest" description="Disordered" evidence="1">
    <location>
        <begin position="37"/>
        <end position="85"/>
    </location>
</feature>
<feature type="compositionally biased region" description="Polar residues" evidence="1">
    <location>
        <begin position="55"/>
        <end position="72"/>
    </location>
</feature>
<dbReference type="RefSeq" id="XP_028833215.1">
    <property type="nucleotide sequence ID" value="XM_028977382.1"/>
</dbReference>
<evidence type="ECO:0000313" key="5">
    <source>
        <dbReference type="Proteomes" id="UP000694580"/>
    </source>
</evidence>
<sequence>MFVTAMGDNQHRRGLWEMAPSLILLFLALTASLTKSGLSQEEEAEQSTTGEESPDSLTESITPVLFSDQTSEVPKDPEEDESADVLQSMGSKMKPTQEPTEEPISEGALSPTIIIIPLVLTLILIGLVVGGVLINRKLRQASMDSDPMKHDLHLDDYDPEKVPMPRFEEDVPSVLELEMEDLEKWMVKDGDGLKINSIPK</sequence>
<feature type="signal peptide" evidence="3">
    <location>
        <begin position="1"/>
        <end position="39"/>
    </location>
</feature>
<dbReference type="Pfam" id="PF15102">
    <property type="entry name" value="TMEM154"/>
    <property type="match status" value="1"/>
</dbReference>
<keyword evidence="2" id="KW-0812">Transmembrane</keyword>
<evidence type="ECO:0000256" key="3">
    <source>
        <dbReference type="SAM" id="SignalP"/>
    </source>
</evidence>
<evidence type="ECO:0008006" key="6">
    <source>
        <dbReference type="Google" id="ProtNLM"/>
    </source>
</evidence>
<evidence type="ECO:0000313" key="4">
    <source>
        <dbReference type="Ensembl" id="ENSDCDP00010005770.1"/>
    </source>
</evidence>
<dbReference type="Proteomes" id="UP000694580">
    <property type="component" value="Chromosome 4"/>
</dbReference>
<dbReference type="GeneTree" id="ENSGT01150000287274"/>
<evidence type="ECO:0000256" key="1">
    <source>
        <dbReference type="SAM" id="MobiDB-lite"/>
    </source>
</evidence>
<dbReference type="Ensembl" id="ENSDCDT00010005970.1">
    <property type="protein sequence ID" value="ENSDCDP00010005770.1"/>
    <property type="gene ID" value="ENSDCDG00010002521.1"/>
</dbReference>
<protein>
    <recommendedName>
        <fullName evidence="6">Transmembrane protein 154</fullName>
    </recommendedName>
</protein>
<dbReference type="PANTHER" id="PTHR36526:SF1">
    <property type="entry name" value="TRANSMEMBRANE PROTEIN 154"/>
    <property type="match status" value="1"/>
</dbReference>
<gene>
    <name evidence="4" type="primary">TMEM154</name>
</gene>
<dbReference type="GeneID" id="114788636"/>
<dbReference type="InterPro" id="IPR053087">
    <property type="entry name" value="TMEM154-like"/>
</dbReference>
<accession>A0AAY4ACH0</accession>
<keyword evidence="3" id="KW-0732">Signal</keyword>
<keyword evidence="2" id="KW-0472">Membrane</keyword>
<feature type="chain" id="PRO_5044209173" description="Transmembrane protein 154" evidence="3">
    <location>
        <begin position="40"/>
        <end position="200"/>
    </location>
</feature>
<evidence type="ECO:0000256" key="2">
    <source>
        <dbReference type="SAM" id="Phobius"/>
    </source>
</evidence>
<keyword evidence="5" id="KW-1185">Reference proteome</keyword>
<keyword evidence="2" id="KW-1133">Transmembrane helix</keyword>
<name>A0AAY4ACH0_9TELE</name>
<dbReference type="InterPro" id="IPR028064">
    <property type="entry name" value="TMEM154"/>
</dbReference>
<dbReference type="RefSeq" id="XP_028833217.1">
    <property type="nucleotide sequence ID" value="XM_028977384.1"/>
</dbReference>
<feature type="transmembrane region" description="Helical" evidence="2">
    <location>
        <begin position="113"/>
        <end position="134"/>
    </location>
</feature>